<dbReference type="GO" id="GO:0015970">
    <property type="term" value="P:guanosine tetraphosphate biosynthetic process"/>
    <property type="evidence" value="ECO:0007669"/>
    <property type="project" value="UniProtKB-UniPathway"/>
</dbReference>
<dbReference type="Gene3D" id="1.10.3210.10">
    <property type="entry name" value="Hypothetical protein af1432"/>
    <property type="match status" value="1"/>
</dbReference>
<dbReference type="InterPro" id="IPR006674">
    <property type="entry name" value="HD_domain"/>
</dbReference>
<feature type="domain" description="ACT" evidence="6">
    <location>
        <begin position="654"/>
        <end position="728"/>
    </location>
</feature>
<dbReference type="PROSITE" id="PS51831">
    <property type="entry name" value="HD"/>
    <property type="match status" value="1"/>
</dbReference>
<dbReference type="InterPro" id="IPR012676">
    <property type="entry name" value="TGS-like"/>
</dbReference>
<dbReference type="SUPFAM" id="SSF81301">
    <property type="entry name" value="Nucleotidyltransferase"/>
    <property type="match status" value="1"/>
</dbReference>
<dbReference type="FunFam" id="1.10.3210.10:FF:000001">
    <property type="entry name" value="GTP pyrophosphokinase RelA"/>
    <property type="match status" value="1"/>
</dbReference>
<dbReference type="InterPro" id="IPR045600">
    <property type="entry name" value="RelA/SpoT_AH_RIS"/>
</dbReference>
<dbReference type="Gene3D" id="3.10.20.30">
    <property type="match status" value="1"/>
</dbReference>
<dbReference type="Gene3D" id="3.30.70.260">
    <property type="match status" value="1"/>
</dbReference>
<dbReference type="InterPro" id="IPR007685">
    <property type="entry name" value="RelA_SpoT"/>
</dbReference>
<gene>
    <name evidence="9" type="primary">spoT</name>
    <name evidence="9" type="ORF">DPBNPPHM_00498</name>
</gene>
<evidence type="ECO:0000256" key="2">
    <source>
        <dbReference type="ARBA" id="ARBA00024329"/>
    </source>
</evidence>
<dbReference type="InterPro" id="IPR004095">
    <property type="entry name" value="TGS"/>
</dbReference>
<dbReference type="Pfam" id="PF13328">
    <property type="entry name" value="HD_4"/>
    <property type="match status" value="1"/>
</dbReference>
<proteinExistence type="inferred from homology"/>
<dbReference type="SUPFAM" id="SSF55021">
    <property type="entry name" value="ACT-like"/>
    <property type="match status" value="1"/>
</dbReference>
<dbReference type="Pfam" id="PF13291">
    <property type="entry name" value="ACT_4"/>
    <property type="match status" value="1"/>
</dbReference>
<evidence type="ECO:0000259" key="6">
    <source>
        <dbReference type="PROSITE" id="PS51671"/>
    </source>
</evidence>
<dbReference type="GO" id="GO:0005886">
    <property type="term" value="C:plasma membrane"/>
    <property type="evidence" value="ECO:0007669"/>
    <property type="project" value="TreeGrafter"/>
</dbReference>
<dbReference type="CDD" id="cd01668">
    <property type="entry name" value="TGS_RSH"/>
    <property type="match status" value="1"/>
</dbReference>
<sequence>MASEPASDAPMLTILTLCDKISSYLSDEQVRQVKRAYYFAEQAHESQRRRSGEPYVIHPLAVANILSDMHMDHESLQAAMLHDVLEDTGVSKSALSRQFGESVTELVDGVSKLTQMDFDTKAEAQAENFQKMAMAMARDIRVIMVKLADRTHNMRTLGALKPEKRRRISKETLEIYAPIANRLGMNNMRIELEDLCFFGMYPMRASRIQAAVKSVRGKREELIEESRFIINEHLHEDKLEARVSGREKHLYSIYQKMKSSRKSFKDIMDVFGFRIIVDKVDTCYRVLGAMHALFKPVPGQFKDYIAIPKSNGYQSLHTILIGRHGVPIEVQIRTEEMEDMANNGIAAHWLYKQGNDYSSAVSGSHKRARQWVQGLLEIQERTGNSLEFIENVKIDLFPDEVYVFTPKGRILELPQGATAIDFAYALHTDLGSHCVGCYINRRLSSLSEPLQSGQTVEIITSINAQPNPVWLDFVVTGKARSNIRHVLKNHRHSESVALGERLLNKSLVSLGASLDEITEEQIDNLLQSTGHKNFDYVLEDIGIGNRVAYLTARQLLSEEHHEEATSAVTPALAQQTDLDDNQKALIISGTEGMMVNFAKCCHPLPGDSIVGHMSVGRGVVVHTNQCAHAEDIRRKHKAIELRWNVETKGEFVVPLCVEIKHQRGLIATLANKINSLDTNIESINAYDVDAYNSRVDIEISVKDRVHLARIMRHIRNIKSVTRISRVKSTQTKRNIP</sequence>
<dbReference type="AlphaFoldDB" id="A0A5S9MZA7"/>
<dbReference type="FunFam" id="3.10.20.30:FF:000002">
    <property type="entry name" value="GTP pyrophosphokinase (RelA/SpoT)"/>
    <property type="match status" value="1"/>
</dbReference>
<dbReference type="GO" id="GO:0015949">
    <property type="term" value="P:nucleobase-containing small molecule interconversion"/>
    <property type="evidence" value="ECO:0007669"/>
    <property type="project" value="UniProtKB-ARBA"/>
</dbReference>
<dbReference type="CDD" id="cd00077">
    <property type="entry name" value="HDc"/>
    <property type="match status" value="1"/>
</dbReference>
<name>A0A5S9MZA7_9GAMM</name>
<dbReference type="InterPro" id="IPR033655">
    <property type="entry name" value="TGS_RelA/SpoT"/>
</dbReference>
<evidence type="ECO:0000256" key="3">
    <source>
        <dbReference type="ARBA" id="ARBA00024387"/>
    </source>
</evidence>
<dbReference type="Pfam" id="PF02824">
    <property type="entry name" value="TGS"/>
    <property type="match status" value="1"/>
</dbReference>
<dbReference type="SUPFAM" id="SSF81271">
    <property type="entry name" value="TGS-like"/>
    <property type="match status" value="1"/>
</dbReference>
<feature type="domain" description="HD" evidence="7">
    <location>
        <begin position="55"/>
        <end position="154"/>
    </location>
</feature>
<dbReference type="CDD" id="cd05399">
    <property type="entry name" value="NT_Rel-Spo_like"/>
    <property type="match status" value="1"/>
</dbReference>
<dbReference type="SUPFAM" id="SSF109604">
    <property type="entry name" value="HD-domain/PDEase-like"/>
    <property type="match status" value="1"/>
</dbReference>
<dbReference type="PANTHER" id="PTHR21262">
    <property type="entry name" value="GUANOSINE-3',5'-BIS DIPHOSPHATE 3'-PYROPHOSPHOHYDROLASE"/>
    <property type="match status" value="1"/>
</dbReference>
<dbReference type="GO" id="GO:0008728">
    <property type="term" value="F:GTP diphosphokinase activity"/>
    <property type="evidence" value="ECO:0007669"/>
    <property type="project" value="TreeGrafter"/>
</dbReference>
<dbReference type="Pfam" id="PF04607">
    <property type="entry name" value="RelA_SpoT"/>
    <property type="match status" value="1"/>
</dbReference>
<organism evidence="9 10">
    <name type="scientific">BD1-7 clade bacterium</name>
    <dbReference type="NCBI Taxonomy" id="2029982"/>
    <lineage>
        <taxon>Bacteria</taxon>
        <taxon>Pseudomonadati</taxon>
        <taxon>Pseudomonadota</taxon>
        <taxon>Gammaproteobacteria</taxon>
        <taxon>Cellvibrionales</taxon>
        <taxon>Spongiibacteraceae</taxon>
        <taxon>BD1-7 clade</taxon>
    </lineage>
</organism>
<evidence type="ECO:0000313" key="9">
    <source>
        <dbReference type="EMBL" id="CAA0082752.1"/>
    </source>
</evidence>
<dbReference type="FunFam" id="3.30.460.10:FF:000001">
    <property type="entry name" value="GTP pyrophosphokinase RelA"/>
    <property type="match status" value="1"/>
</dbReference>
<dbReference type="GO" id="GO:0008893">
    <property type="term" value="F:guanosine-3',5'-bis(diphosphate) 3'-diphosphatase activity"/>
    <property type="evidence" value="ECO:0007669"/>
    <property type="project" value="UniProtKB-EC"/>
</dbReference>
<dbReference type="NCBIfam" id="TIGR00691">
    <property type="entry name" value="spoT_relA"/>
    <property type="match status" value="1"/>
</dbReference>
<dbReference type="Proteomes" id="UP000434580">
    <property type="component" value="Unassembled WGS sequence"/>
</dbReference>
<evidence type="ECO:0000313" key="10">
    <source>
        <dbReference type="Proteomes" id="UP000434580"/>
    </source>
</evidence>
<keyword evidence="1 9" id="KW-0378">Hydrolase</keyword>
<dbReference type="InterPro" id="IPR004811">
    <property type="entry name" value="RelA/Spo_fam"/>
</dbReference>
<evidence type="ECO:0000259" key="7">
    <source>
        <dbReference type="PROSITE" id="PS51831"/>
    </source>
</evidence>
<feature type="domain" description="TGS" evidence="8">
    <location>
        <begin position="399"/>
        <end position="460"/>
    </location>
</feature>
<comment type="similarity">
    <text evidence="5">Belongs to the relA/spoT family.</text>
</comment>
<dbReference type="InterPro" id="IPR003607">
    <property type="entry name" value="HD/PDEase_dom"/>
</dbReference>
<dbReference type="SMART" id="SM00954">
    <property type="entry name" value="RelA_SpoT"/>
    <property type="match status" value="1"/>
</dbReference>
<protein>
    <recommendedName>
        <fullName evidence="3">guanosine-3',5'-bis(diphosphate) 3'-diphosphatase</fullName>
        <ecNumber evidence="3">3.1.7.2</ecNumber>
    </recommendedName>
</protein>
<evidence type="ECO:0000256" key="1">
    <source>
        <dbReference type="ARBA" id="ARBA00022801"/>
    </source>
</evidence>
<accession>A0A5S9MZA7</accession>
<dbReference type="PANTHER" id="PTHR21262:SF36">
    <property type="entry name" value="BIFUNCTIONAL (P)PPGPP SYNTHASE_HYDROLASE SPOT"/>
    <property type="match status" value="1"/>
</dbReference>
<dbReference type="InterPro" id="IPR002912">
    <property type="entry name" value="ACT_dom"/>
</dbReference>
<comment type="pathway">
    <text evidence="2">Purine metabolism; ppGpp biosynthesis; ppGpp from GDP: step 1/1.</text>
</comment>
<dbReference type="EMBL" id="CACSII010000001">
    <property type="protein sequence ID" value="CAA0082752.1"/>
    <property type="molecule type" value="Genomic_DNA"/>
</dbReference>
<dbReference type="Pfam" id="PF19296">
    <property type="entry name" value="RelA_AH_RIS"/>
    <property type="match status" value="1"/>
</dbReference>
<dbReference type="CDD" id="cd04876">
    <property type="entry name" value="ACT_RelA-SpoT"/>
    <property type="match status" value="1"/>
</dbReference>
<evidence type="ECO:0000256" key="4">
    <source>
        <dbReference type="ARBA" id="ARBA00047968"/>
    </source>
</evidence>
<dbReference type="PROSITE" id="PS51880">
    <property type="entry name" value="TGS"/>
    <property type="match status" value="1"/>
</dbReference>
<dbReference type="GO" id="GO:0042594">
    <property type="term" value="P:response to starvation"/>
    <property type="evidence" value="ECO:0007669"/>
    <property type="project" value="TreeGrafter"/>
</dbReference>
<evidence type="ECO:0000259" key="8">
    <source>
        <dbReference type="PROSITE" id="PS51880"/>
    </source>
</evidence>
<comment type="function">
    <text evidence="5">In eubacteria ppGpp (guanosine 3'-diphosphate 5'-diphosphate) is a mediator of the stringent response that coordinates a variety of cellular activities in response to changes in nutritional abundance.</text>
</comment>
<dbReference type="InterPro" id="IPR045865">
    <property type="entry name" value="ACT-like_dom_sf"/>
</dbReference>
<dbReference type="UniPathway" id="UPA00908">
    <property type="reaction ID" value="UER00886"/>
</dbReference>
<dbReference type="InterPro" id="IPR043519">
    <property type="entry name" value="NT_sf"/>
</dbReference>
<dbReference type="Gene3D" id="3.30.460.10">
    <property type="entry name" value="Beta Polymerase, domain 2"/>
    <property type="match status" value="1"/>
</dbReference>
<dbReference type="EC" id="3.1.7.2" evidence="3"/>
<evidence type="ECO:0000256" key="5">
    <source>
        <dbReference type="RuleBase" id="RU003847"/>
    </source>
</evidence>
<dbReference type="PROSITE" id="PS51671">
    <property type="entry name" value="ACT"/>
    <property type="match status" value="1"/>
</dbReference>
<dbReference type="InterPro" id="IPR012675">
    <property type="entry name" value="Beta-grasp_dom_sf"/>
</dbReference>
<comment type="catalytic activity">
    <reaction evidence="4">
        <text>guanosine 3',5'-bis(diphosphate) + H2O = GDP + diphosphate + H(+)</text>
        <dbReference type="Rhea" id="RHEA:14253"/>
        <dbReference type="ChEBI" id="CHEBI:15377"/>
        <dbReference type="ChEBI" id="CHEBI:15378"/>
        <dbReference type="ChEBI" id="CHEBI:33019"/>
        <dbReference type="ChEBI" id="CHEBI:58189"/>
        <dbReference type="ChEBI" id="CHEBI:77828"/>
        <dbReference type="EC" id="3.1.7.2"/>
    </reaction>
</comment>
<reference evidence="9 10" key="1">
    <citation type="submission" date="2019-11" db="EMBL/GenBank/DDBJ databases">
        <authorList>
            <person name="Holert J."/>
        </authorList>
    </citation>
    <scope>NUCLEOTIDE SEQUENCE [LARGE SCALE GENOMIC DNA]</scope>
    <source>
        <strain evidence="9">BC5_2</strain>
    </source>
</reference>
<dbReference type="SMART" id="SM00471">
    <property type="entry name" value="HDc"/>
    <property type="match status" value="1"/>
</dbReference>